<dbReference type="Gene3D" id="3.40.50.1000">
    <property type="entry name" value="HAD superfamily/HAD-like"/>
    <property type="match status" value="1"/>
</dbReference>
<dbReference type="InterPro" id="IPR023214">
    <property type="entry name" value="HAD_sf"/>
</dbReference>
<feature type="binding site" evidence="15">
    <location>
        <position position="616"/>
    </location>
    <ligand>
        <name>ATP</name>
        <dbReference type="ChEBI" id="CHEBI:30616"/>
    </ligand>
</feature>
<reference evidence="21 22" key="1">
    <citation type="submission" date="2014-04" db="EMBL/GenBank/DDBJ databases">
        <authorList>
            <consortium name="DOE Joint Genome Institute"/>
            <person name="Kuo A."/>
            <person name="Kohler A."/>
            <person name="Nagy L.G."/>
            <person name="Floudas D."/>
            <person name="Copeland A."/>
            <person name="Barry K.W."/>
            <person name="Cichocki N."/>
            <person name="Veneault-Fourrey C."/>
            <person name="LaButti K."/>
            <person name="Lindquist E.A."/>
            <person name="Lipzen A."/>
            <person name="Lundell T."/>
            <person name="Morin E."/>
            <person name="Murat C."/>
            <person name="Sun H."/>
            <person name="Tunlid A."/>
            <person name="Henrissat B."/>
            <person name="Grigoriev I.V."/>
            <person name="Hibbett D.S."/>
            <person name="Martin F."/>
            <person name="Nordberg H.P."/>
            <person name="Cantor M.N."/>
            <person name="Hua S.X."/>
        </authorList>
    </citation>
    <scope>NUCLEOTIDE SEQUENCE [LARGE SCALE GENOMIC DNA]</scope>
    <source>
        <strain evidence="21 22">LaAM-08-1</strain>
    </source>
</reference>
<feature type="transmembrane region" description="Helical" evidence="17">
    <location>
        <begin position="1048"/>
        <end position="1067"/>
    </location>
</feature>
<feature type="binding site" evidence="15">
    <location>
        <position position="801"/>
    </location>
    <ligand>
        <name>ATP</name>
        <dbReference type="ChEBI" id="CHEBI:30616"/>
    </ligand>
</feature>
<dbReference type="FunFam" id="3.40.1110.10:FF:000087">
    <property type="entry name" value="Phospholipid-transporting ATPase"/>
    <property type="match status" value="1"/>
</dbReference>
<feature type="transmembrane region" description="Helical" evidence="17">
    <location>
        <begin position="1018"/>
        <end position="1036"/>
    </location>
</feature>
<feature type="domain" description="P-type ATPase N-terminal" evidence="19">
    <location>
        <begin position="57"/>
        <end position="113"/>
    </location>
</feature>
<comment type="similarity">
    <text evidence="2 17">Belongs to the cation transport ATPase (P-type) (TC 3.A.3) family. Type IV subfamily.</text>
</comment>
<keyword evidence="10 17" id="KW-1133">Transmembrane helix</keyword>
<organism evidence="21 22">
    <name type="scientific">Laccaria amethystina LaAM-08-1</name>
    <dbReference type="NCBI Taxonomy" id="1095629"/>
    <lineage>
        <taxon>Eukaryota</taxon>
        <taxon>Fungi</taxon>
        <taxon>Dikarya</taxon>
        <taxon>Basidiomycota</taxon>
        <taxon>Agaricomycotina</taxon>
        <taxon>Agaricomycetes</taxon>
        <taxon>Agaricomycetidae</taxon>
        <taxon>Agaricales</taxon>
        <taxon>Agaricineae</taxon>
        <taxon>Hydnangiaceae</taxon>
        <taxon>Laccaria</taxon>
    </lineage>
</organism>
<dbReference type="PROSITE" id="PS00154">
    <property type="entry name" value="ATPASE_E1_E2"/>
    <property type="match status" value="1"/>
</dbReference>
<dbReference type="InterPro" id="IPR018303">
    <property type="entry name" value="ATPase_P-typ_P_site"/>
</dbReference>
<evidence type="ECO:0000256" key="1">
    <source>
        <dbReference type="ARBA" id="ARBA00004141"/>
    </source>
</evidence>
<evidence type="ECO:0000256" key="12">
    <source>
        <dbReference type="ARBA" id="ARBA00034036"/>
    </source>
</evidence>
<dbReference type="SFLD" id="SFLDG00002">
    <property type="entry name" value="C1.7:_P-type_atpase_like"/>
    <property type="match status" value="1"/>
</dbReference>
<dbReference type="InterPro" id="IPR036412">
    <property type="entry name" value="HAD-like_sf"/>
</dbReference>
<accession>A0A0C9XTN0</accession>
<keyword evidence="8 16" id="KW-0460">Magnesium</keyword>
<feature type="binding site" evidence="15">
    <location>
        <position position="931"/>
    </location>
    <ligand>
        <name>ATP</name>
        <dbReference type="ChEBI" id="CHEBI:30616"/>
    </ligand>
</feature>
<evidence type="ECO:0000256" key="14">
    <source>
        <dbReference type="PIRSR" id="PIRSR606539-1"/>
    </source>
</evidence>
<evidence type="ECO:0000256" key="3">
    <source>
        <dbReference type="ARBA" id="ARBA00022553"/>
    </source>
</evidence>
<dbReference type="FunFam" id="3.40.50.1000:FF:000001">
    <property type="entry name" value="Phospholipid-transporting ATPase IC"/>
    <property type="match status" value="1"/>
</dbReference>
<feature type="compositionally biased region" description="Basic and acidic residues" evidence="18">
    <location>
        <begin position="1300"/>
        <end position="1313"/>
    </location>
</feature>
<feature type="transmembrane region" description="Helical" evidence="17">
    <location>
        <begin position="1131"/>
        <end position="1151"/>
    </location>
</feature>
<dbReference type="GO" id="GO:0140326">
    <property type="term" value="F:ATPase-coupled intramembrane lipid transporter activity"/>
    <property type="evidence" value="ECO:0007669"/>
    <property type="project" value="UniProtKB-EC"/>
</dbReference>
<feature type="binding site" evidence="15">
    <location>
        <position position="961"/>
    </location>
    <ligand>
        <name>ATP</name>
        <dbReference type="ChEBI" id="CHEBI:30616"/>
    </ligand>
</feature>
<comment type="catalytic activity">
    <reaction evidence="12 17">
        <text>ATP + H2O + phospholipidSide 1 = ADP + phosphate + phospholipidSide 2.</text>
        <dbReference type="EC" id="7.6.2.1"/>
    </reaction>
</comment>
<feature type="binding site" evidence="16">
    <location>
        <position position="501"/>
    </location>
    <ligand>
        <name>Mg(2+)</name>
        <dbReference type="ChEBI" id="CHEBI:18420"/>
    </ligand>
</feature>
<reference evidence="22" key="2">
    <citation type="submission" date="2015-01" db="EMBL/GenBank/DDBJ databases">
        <title>Evolutionary Origins and Diversification of the Mycorrhizal Mutualists.</title>
        <authorList>
            <consortium name="DOE Joint Genome Institute"/>
            <consortium name="Mycorrhizal Genomics Consortium"/>
            <person name="Kohler A."/>
            <person name="Kuo A."/>
            <person name="Nagy L.G."/>
            <person name="Floudas D."/>
            <person name="Copeland A."/>
            <person name="Barry K.W."/>
            <person name="Cichocki N."/>
            <person name="Veneault-Fourrey C."/>
            <person name="LaButti K."/>
            <person name="Lindquist E.A."/>
            <person name="Lipzen A."/>
            <person name="Lundell T."/>
            <person name="Morin E."/>
            <person name="Murat C."/>
            <person name="Riley R."/>
            <person name="Ohm R."/>
            <person name="Sun H."/>
            <person name="Tunlid A."/>
            <person name="Henrissat B."/>
            <person name="Grigoriev I.V."/>
            <person name="Hibbett D.S."/>
            <person name="Martin F."/>
        </authorList>
    </citation>
    <scope>NUCLEOTIDE SEQUENCE [LARGE SCALE GENOMIC DNA]</scope>
    <source>
        <strain evidence="22">LaAM-08-1</strain>
    </source>
</reference>
<keyword evidence="5 16" id="KW-0479">Metal-binding</keyword>
<dbReference type="Gene3D" id="2.70.150.10">
    <property type="entry name" value="Calcium-transporting ATPase, cytoplasmic transduction domain A"/>
    <property type="match status" value="1"/>
</dbReference>
<protein>
    <recommendedName>
        <fullName evidence="17">Phospholipid-transporting ATPase</fullName>
        <ecNumber evidence="17">7.6.2.1</ecNumber>
    </recommendedName>
</protein>
<evidence type="ECO:0000256" key="8">
    <source>
        <dbReference type="ARBA" id="ARBA00022842"/>
    </source>
</evidence>
<keyword evidence="4 17" id="KW-0812">Transmembrane</keyword>
<keyword evidence="9 17" id="KW-1278">Translocase</keyword>
<dbReference type="NCBIfam" id="TIGR01494">
    <property type="entry name" value="ATPase_P-type"/>
    <property type="match status" value="1"/>
</dbReference>
<keyword evidence="6 15" id="KW-0547">Nucleotide-binding</keyword>
<dbReference type="GO" id="GO:0045332">
    <property type="term" value="P:phospholipid translocation"/>
    <property type="evidence" value="ECO:0007669"/>
    <property type="project" value="TreeGrafter"/>
</dbReference>
<dbReference type="Pfam" id="PF16209">
    <property type="entry name" value="PhoLip_ATPase_N"/>
    <property type="match status" value="1"/>
</dbReference>
<dbReference type="SUPFAM" id="SSF81653">
    <property type="entry name" value="Calcium ATPase, transduction domain A"/>
    <property type="match status" value="1"/>
</dbReference>
<evidence type="ECO:0000256" key="2">
    <source>
        <dbReference type="ARBA" id="ARBA00008109"/>
    </source>
</evidence>
<feature type="compositionally biased region" description="Basic and acidic residues" evidence="18">
    <location>
        <begin position="522"/>
        <end position="535"/>
    </location>
</feature>
<name>A0A0C9XTN0_9AGAR</name>
<comment type="subcellular location">
    <subcellularLocation>
        <location evidence="1 17">Membrane</location>
        <topology evidence="1 17">Multi-pass membrane protein</topology>
    </subcellularLocation>
</comment>
<gene>
    <name evidence="21" type="ORF">K443DRAFT_678752</name>
</gene>
<dbReference type="InterPro" id="IPR023298">
    <property type="entry name" value="ATPase_P-typ_TM_dom_sf"/>
</dbReference>
<feature type="region of interest" description="Disordered" evidence="18">
    <location>
        <begin position="1253"/>
        <end position="1315"/>
    </location>
</feature>
<feature type="active site" description="4-aspartylphosphate intermediate" evidence="14">
    <location>
        <position position="499"/>
    </location>
</feature>
<dbReference type="SUPFAM" id="SSF56784">
    <property type="entry name" value="HAD-like"/>
    <property type="match status" value="1"/>
</dbReference>
<feature type="binding site" evidence="15">
    <location>
        <position position="685"/>
    </location>
    <ligand>
        <name>ATP</name>
        <dbReference type="ChEBI" id="CHEBI:30616"/>
    </ligand>
</feature>
<evidence type="ECO:0000256" key="9">
    <source>
        <dbReference type="ARBA" id="ARBA00022967"/>
    </source>
</evidence>
<evidence type="ECO:0000256" key="10">
    <source>
        <dbReference type="ARBA" id="ARBA00022989"/>
    </source>
</evidence>
<keyword evidence="7 15" id="KW-0067">ATP-binding</keyword>
<feature type="binding site" evidence="15">
    <location>
        <position position="937"/>
    </location>
    <ligand>
        <name>ATP</name>
        <dbReference type="ChEBI" id="CHEBI:30616"/>
    </ligand>
</feature>
<feature type="region of interest" description="Disordered" evidence="18">
    <location>
        <begin position="522"/>
        <end position="543"/>
    </location>
</feature>
<comment type="cofactor">
    <cofactor evidence="16">
        <name>Mg(2+)</name>
        <dbReference type="ChEBI" id="CHEBI:18420"/>
    </cofactor>
</comment>
<dbReference type="EMBL" id="KN838613">
    <property type="protein sequence ID" value="KIK01062.1"/>
    <property type="molecule type" value="Genomic_DNA"/>
</dbReference>
<feature type="binding site" evidence="15">
    <location>
        <position position="499"/>
    </location>
    <ligand>
        <name>ATP</name>
        <dbReference type="ChEBI" id="CHEBI:30616"/>
    </ligand>
</feature>
<dbReference type="PANTHER" id="PTHR24092:SF153">
    <property type="entry name" value="PHOSPHOLIPID-TRANSPORTING ATPASE"/>
    <property type="match status" value="1"/>
</dbReference>
<feature type="region of interest" description="Disordered" evidence="18">
    <location>
        <begin position="1337"/>
        <end position="1403"/>
    </location>
</feature>
<feature type="transmembrane region" description="Helical" evidence="17">
    <location>
        <begin position="109"/>
        <end position="127"/>
    </location>
</feature>
<dbReference type="EC" id="7.6.2.1" evidence="17"/>
<dbReference type="InterPro" id="IPR001757">
    <property type="entry name" value="P_typ_ATPase"/>
</dbReference>
<feature type="transmembrane region" description="Helical" evidence="17">
    <location>
        <begin position="1097"/>
        <end position="1119"/>
    </location>
</feature>
<feature type="transmembrane region" description="Helical" evidence="17">
    <location>
        <begin position="1163"/>
        <end position="1184"/>
    </location>
</feature>
<evidence type="ECO:0000259" key="19">
    <source>
        <dbReference type="Pfam" id="PF16209"/>
    </source>
</evidence>
<dbReference type="FunFam" id="3.40.50.1000:FF:000014">
    <property type="entry name" value="Phospholipid-transporting ATPase"/>
    <property type="match status" value="1"/>
</dbReference>
<feature type="binding site" evidence="15">
    <location>
        <position position="500"/>
    </location>
    <ligand>
        <name>ATP</name>
        <dbReference type="ChEBI" id="CHEBI:30616"/>
    </ligand>
</feature>
<evidence type="ECO:0000259" key="20">
    <source>
        <dbReference type="Pfam" id="PF16212"/>
    </source>
</evidence>
<dbReference type="Pfam" id="PF16212">
    <property type="entry name" value="PhoLip_ATPase_C"/>
    <property type="match status" value="1"/>
</dbReference>
<dbReference type="InterPro" id="IPR023299">
    <property type="entry name" value="ATPase_P-typ_cyto_dom_N"/>
</dbReference>
<dbReference type="GO" id="GO:0016887">
    <property type="term" value="F:ATP hydrolysis activity"/>
    <property type="evidence" value="ECO:0007669"/>
    <property type="project" value="InterPro"/>
</dbReference>
<evidence type="ECO:0000256" key="6">
    <source>
        <dbReference type="ARBA" id="ARBA00022741"/>
    </source>
</evidence>
<dbReference type="PRINTS" id="PR00119">
    <property type="entry name" value="CATATPASE"/>
</dbReference>
<feature type="binding site" evidence="15">
    <location>
        <position position="719"/>
    </location>
    <ligand>
        <name>ATP</name>
        <dbReference type="ChEBI" id="CHEBI:30616"/>
    </ligand>
</feature>
<evidence type="ECO:0000313" key="22">
    <source>
        <dbReference type="Proteomes" id="UP000054477"/>
    </source>
</evidence>
<feature type="binding site" evidence="15">
    <location>
        <position position="960"/>
    </location>
    <ligand>
        <name>ATP</name>
        <dbReference type="ChEBI" id="CHEBI:30616"/>
    </ligand>
</feature>
<feature type="binding site" evidence="16">
    <location>
        <position position="499"/>
    </location>
    <ligand>
        <name>Mg(2+)</name>
        <dbReference type="ChEBI" id="CHEBI:18420"/>
    </ligand>
</feature>
<feature type="binding site" evidence="15">
    <location>
        <position position="800"/>
    </location>
    <ligand>
        <name>ATP</name>
        <dbReference type="ChEBI" id="CHEBI:30616"/>
    </ligand>
</feature>
<evidence type="ECO:0000313" key="21">
    <source>
        <dbReference type="EMBL" id="KIK01062.1"/>
    </source>
</evidence>
<feature type="transmembrane region" description="Helical" evidence="17">
    <location>
        <begin position="383"/>
        <end position="400"/>
    </location>
</feature>
<dbReference type="STRING" id="1095629.A0A0C9XTN0"/>
<keyword evidence="11 17" id="KW-0472">Membrane</keyword>
<dbReference type="Pfam" id="PF13246">
    <property type="entry name" value="Cation_ATPase"/>
    <property type="match status" value="1"/>
</dbReference>
<feature type="compositionally biased region" description="Basic and acidic residues" evidence="18">
    <location>
        <begin position="1360"/>
        <end position="1376"/>
    </location>
</feature>
<dbReference type="SUPFAM" id="SSF81665">
    <property type="entry name" value="Calcium ATPase, transmembrane domain M"/>
    <property type="match status" value="1"/>
</dbReference>
<sequence>MPTSIGSKSVLADWYDRFAAFKVEDLFSKTRVPGPPRTVFVNEQLPDEYVDHKQKVKPEHVYTTNQVITSKYTLITFLPRNLLEQFRRIANIYFLFISILQFFRPFSTISPGVVILPLAIILALTAIKDGYEDIKRHQADRRVNYSTVRVLSGGWENPNKTVKKHTSFLRHLLPRQYDATGILLATKRALKPGSNVDGEVPPHHDPEVEFDYDLGGEPSEELDRPHWKPTLSEDVRVGDFVKILDNESFPADILICATSEDDNVAFVETKNLDGETNLKSRHAVQALTELNNAKECANLDNAFHVRCDRPEVDMYRLNATVSINGDEYPVDSTMTLLRGTVLRNTGWVIGIVLFTGLDTKIVLNSGGTPSKRSKVERQMNPQVIINLTILALMAVVCAIVDSSLEKHYFPLDAPWLYGDDHKGDNPRINGLITWTYSLLTFQAVVPISLYISIEVVRTCQAAFIYFDSDIWYEKTNQATVARSWNLSDDLGQIEYIFSDKTGTLTQNSMVFRRCSIGGHVYKGDDPEATSNEKHQSPSRFTEDLPVSDSEEITHFKDSVLTRDLEDAVSADPNTEYAPHARNLNAFFTVLALCHTVLTAVDPITKKIKYKAQSPDEAALVQAAADVGFVFLGRDRETISLRTPSSTEVEKYELLNILEFTSSRKRMSVVLRKMGDEHGRLFLLTKGADNVIFERLKAGAEELKEETERHLSEFANEGLRTLTLAYKVITEDEYASWNERYHEATVSQGDREGRVEAISNELEQDLRLLGATAIEDRLQDGVPETIADLKRAGIKIWVATGDKLETAIAIGRSTNLVSPDSNIIIVRGGKRPAREQMVMSMEQFFPEAEVELPSGVDIPRQSTSSHDSERRIPLQRINTGISSIVGSKNGDRPGGFVLVVDGAALLQVFAEDESKALLLKLAMLCEGVICCRVSPLQKALVVKLVKDGLGTMTLAIGDGANDVSMIQAADIGVGIAGQEGLQAVNSSDYAIAQFRFLKKLLLVHGHWSYARNGTMIMNFFYKNIVPVGVLWWFQIYAGWSGTFVMDYTYILFWNSVWTIAPVIGIGLFDRVLDSHILMELPEVYHYGRRGAWFGLTSFFMYMLDGVVQSVIIYFLIVYAYKTPTTRKDGYGTYLYEWSTTMAIVSVMVSNIFTGFSATAWTAWLFFAVFIGIIIVWVFTAIYSIVSPSYSVTHLFGNDHFLFQSAAFWFCIPLTLFLSLAPRYLYKAWKFTYNPDDIDILRWIQRRDKYTDFSKYSSTRGSKAPGLAALKRGGGSKGASRTSSFVSVATDRERPGMGLGQKGREKEKGGSKRDMSTGLVSVDRGFDFAVEERGVHMRRVQTNLSEKRASRRSLGVGGSGEGSREKGKEGGREREKEGGFSSFGRRLKRLREVSSGNLKGHGHKD</sequence>
<dbReference type="InterPro" id="IPR032630">
    <property type="entry name" value="P_typ_ATPase_c"/>
</dbReference>
<dbReference type="SFLD" id="SFLDF00027">
    <property type="entry name" value="p-type_atpase"/>
    <property type="match status" value="1"/>
</dbReference>
<dbReference type="HOGENOM" id="CLU_000846_5_2_1"/>
<feature type="binding site" evidence="16">
    <location>
        <position position="957"/>
    </location>
    <ligand>
        <name>Mg(2+)</name>
        <dbReference type="ChEBI" id="CHEBI:18420"/>
    </ligand>
</feature>
<evidence type="ECO:0000256" key="4">
    <source>
        <dbReference type="ARBA" id="ARBA00022692"/>
    </source>
</evidence>
<evidence type="ECO:0000256" key="18">
    <source>
        <dbReference type="SAM" id="MobiDB-lite"/>
    </source>
</evidence>
<evidence type="ECO:0000256" key="13">
    <source>
        <dbReference type="ARBA" id="ARBA00049128"/>
    </source>
</evidence>
<dbReference type="InterPro" id="IPR032631">
    <property type="entry name" value="P-type_ATPase_N"/>
</dbReference>
<dbReference type="Gene3D" id="3.40.1110.10">
    <property type="entry name" value="Calcium-transporting ATPase, cytoplasmic domain N"/>
    <property type="match status" value="1"/>
</dbReference>
<proteinExistence type="inferred from homology"/>
<dbReference type="GO" id="GO:0000287">
    <property type="term" value="F:magnesium ion binding"/>
    <property type="evidence" value="ECO:0007669"/>
    <property type="project" value="UniProtKB-UniRule"/>
</dbReference>
<dbReference type="SFLD" id="SFLDS00003">
    <property type="entry name" value="Haloacid_Dehalogenase"/>
    <property type="match status" value="1"/>
</dbReference>
<evidence type="ECO:0000256" key="17">
    <source>
        <dbReference type="RuleBase" id="RU362033"/>
    </source>
</evidence>
<evidence type="ECO:0000256" key="5">
    <source>
        <dbReference type="ARBA" id="ARBA00022723"/>
    </source>
</evidence>
<evidence type="ECO:0000256" key="7">
    <source>
        <dbReference type="ARBA" id="ARBA00022840"/>
    </source>
</evidence>
<dbReference type="OrthoDB" id="377733at2759"/>
<keyword evidence="22" id="KW-1185">Reference proteome</keyword>
<dbReference type="SUPFAM" id="SSF81660">
    <property type="entry name" value="Metal cation-transporting ATPase, ATP-binding domain N"/>
    <property type="match status" value="1"/>
</dbReference>
<dbReference type="GO" id="GO:0005524">
    <property type="term" value="F:ATP binding"/>
    <property type="evidence" value="ECO:0007669"/>
    <property type="project" value="UniProtKB-UniRule"/>
</dbReference>
<feature type="binding site" evidence="15">
    <location>
        <position position="501"/>
    </location>
    <ligand>
        <name>ATP</name>
        <dbReference type="ChEBI" id="CHEBI:30616"/>
    </ligand>
</feature>
<evidence type="ECO:0000256" key="11">
    <source>
        <dbReference type="ARBA" id="ARBA00023136"/>
    </source>
</evidence>
<dbReference type="NCBIfam" id="TIGR01652">
    <property type="entry name" value="ATPase-Plipid"/>
    <property type="match status" value="1"/>
</dbReference>
<dbReference type="PANTHER" id="PTHR24092">
    <property type="entry name" value="PROBABLE PHOSPHOLIPID-TRANSPORTING ATPASE"/>
    <property type="match status" value="1"/>
</dbReference>
<feature type="transmembrane region" description="Helical" evidence="17">
    <location>
        <begin position="1204"/>
        <end position="1224"/>
    </location>
</feature>
<feature type="binding site" evidence="16">
    <location>
        <position position="961"/>
    </location>
    <ligand>
        <name>Mg(2+)</name>
        <dbReference type="ChEBI" id="CHEBI:18420"/>
    </ligand>
</feature>
<evidence type="ECO:0000256" key="16">
    <source>
        <dbReference type="PIRSR" id="PIRSR606539-3"/>
    </source>
</evidence>
<feature type="domain" description="P-type ATPase C-terminal" evidence="20">
    <location>
        <begin position="983"/>
        <end position="1233"/>
    </location>
</feature>
<dbReference type="InterPro" id="IPR008250">
    <property type="entry name" value="ATPase_P-typ_transduc_dom_A_sf"/>
</dbReference>
<dbReference type="GO" id="GO:0005886">
    <property type="term" value="C:plasma membrane"/>
    <property type="evidence" value="ECO:0007669"/>
    <property type="project" value="TreeGrafter"/>
</dbReference>
<dbReference type="InterPro" id="IPR044492">
    <property type="entry name" value="P_typ_ATPase_HD_dom"/>
</dbReference>
<dbReference type="InterPro" id="IPR006539">
    <property type="entry name" value="P-type_ATPase_IV"/>
</dbReference>
<feature type="binding site" evidence="15">
    <location>
        <position position="659"/>
    </location>
    <ligand>
        <name>ATP</name>
        <dbReference type="ChEBI" id="CHEBI:30616"/>
    </ligand>
</feature>
<keyword evidence="3" id="KW-0597">Phosphoprotein</keyword>
<comment type="catalytic activity">
    <reaction evidence="13">
        <text>a 1,2-diacyl-sn-glycero-3-phosphoethanolamine(out) + ATP + H2O = a 1,2-diacyl-sn-glycero-3-phosphoethanolamine(in) + ADP + phosphate + H(+)</text>
        <dbReference type="Rhea" id="RHEA:66132"/>
        <dbReference type="ChEBI" id="CHEBI:15377"/>
        <dbReference type="ChEBI" id="CHEBI:15378"/>
        <dbReference type="ChEBI" id="CHEBI:30616"/>
        <dbReference type="ChEBI" id="CHEBI:43474"/>
        <dbReference type="ChEBI" id="CHEBI:64612"/>
        <dbReference type="ChEBI" id="CHEBI:456216"/>
    </reaction>
    <physiologicalReaction direction="left-to-right" evidence="13">
        <dbReference type="Rhea" id="RHEA:66133"/>
    </physiologicalReaction>
</comment>
<dbReference type="Proteomes" id="UP000054477">
    <property type="component" value="Unassembled WGS sequence"/>
</dbReference>
<evidence type="ECO:0000256" key="15">
    <source>
        <dbReference type="PIRSR" id="PIRSR606539-2"/>
    </source>
</evidence>
<feature type="binding site" evidence="15">
    <location>
        <position position="799"/>
    </location>
    <ligand>
        <name>ATP</name>
        <dbReference type="ChEBI" id="CHEBI:30616"/>
    </ligand>
</feature>